<proteinExistence type="predicted"/>
<dbReference type="AlphaFoldDB" id="A0A382L9H8"/>
<keyword evidence="1" id="KW-0472">Membrane</keyword>
<evidence type="ECO:0000313" key="2">
    <source>
        <dbReference type="EMBL" id="SVC31822.1"/>
    </source>
</evidence>
<accession>A0A382L9H8</accession>
<keyword evidence="1" id="KW-1133">Transmembrane helix</keyword>
<gene>
    <name evidence="2" type="ORF">METZ01_LOCUS284676</name>
</gene>
<sequence>MQQLLMASRAIDQFLSSVGRIAAWLLLPMMIVIIVDVITRKFGLLTVAKDFFLASEMHGAHNVVNKYITSTKMQELEWHLHAALFL</sequence>
<dbReference type="EMBL" id="UINC01084821">
    <property type="protein sequence ID" value="SVC31822.1"/>
    <property type="molecule type" value="Genomic_DNA"/>
</dbReference>
<reference evidence="2" key="1">
    <citation type="submission" date="2018-05" db="EMBL/GenBank/DDBJ databases">
        <authorList>
            <person name="Lanie J.A."/>
            <person name="Ng W.-L."/>
            <person name="Kazmierczak K.M."/>
            <person name="Andrzejewski T.M."/>
            <person name="Davidsen T.M."/>
            <person name="Wayne K.J."/>
            <person name="Tettelin H."/>
            <person name="Glass J.I."/>
            <person name="Rusch D."/>
            <person name="Podicherti R."/>
            <person name="Tsui H.-C.T."/>
            <person name="Winkler M.E."/>
        </authorList>
    </citation>
    <scope>NUCLEOTIDE SEQUENCE</scope>
</reference>
<feature type="non-terminal residue" evidence="2">
    <location>
        <position position="86"/>
    </location>
</feature>
<keyword evidence="1" id="KW-0812">Transmembrane</keyword>
<protein>
    <submittedName>
        <fullName evidence="2">Uncharacterized protein</fullName>
    </submittedName>
</protein>
<evidence type="ECO:0000256" key="1">
    <source>
        <dbReference type="SAM" id="Phobius"/>
    </source>
</evidence>
<feature type="transmembrane region" description="Helical" evidence="1">
    <location>
        <begin position="21"/>
        <end position="39"/>
    </location>
</feature>
<organism evidence="2">
    <name type="scientific">marine metagenome</name>
    <dbReference type="NCBI Taxonomy" id="408172"/>
    <lineage>
        <taxon>unclassified sequences</taxon>
        <taxon>metagenomes</taxon>
        <taxon>ecological metagenomes</taxon>
    </lineage>
</organism>
<name>A0A382L9H8_9ZZZZ</name>